<dbReference type="GO" id="GO:0071555">
    <property type="term" value="P:cell wall organization"/>
    <property type="evidence" value="ECO:0007669"/>
    <property type="project" value="UniProtKB-UniRule"/>
</dbReference>
<dbReference type="PROSITE" id="PS52029">
    <property type="entry name" value="LD_TPASE"/>
    <property type="match status" value="1"/>
</dbReference>
<evidence type="ECO:0000256" key="2">
    <source>
        <dbReference type="ARBA" id="ARBA00022679"/>
    </source>
</evidence>
<feature type="active site" description="Nucleophile" evidence="6">
    <location>
        <position position="140"/>
    </location>
</feature>
<evidence type="ECO:0000256" key="1">
    <source>
        <dbReference type="ARBA" id="ARBA00004752"/>
    </source>
</evidence>
<dbReference type="CDD" id="cd16913">
    <property type="entry name" value="YkuD_like"/>
    <property type="match status" value="1"/>
</dbReference>
<accession>A0A9Y2AGY9</accession>
<evidence type="ECO:0000256" key="5">
    <source>
        <dbReference type="ARBA" id="ARBA00023316"/>
    </source>
</evidence>
<dbReference type="InterPro" id="IPR005490">
    <property type="entry name" value="LD_TPept_cat_dom"/>
</dbReference>
<dbReference type="Gene3D" id="2.40.440.10">
    <property type="entry name" value="L,D-transpeptidase catalytic domain-like"/>
    <property type="match status" value="1"/>
</dbReference>
<keyword evidence="9" id="KW-1185">Reference proteome</keyword>
<dbReference type="AlphaFoldDB" id="A0A9Y2AGY9"/>
<dbReference type="PANTHER" id="PTHR30582">
    <property type="entry name" value="L,D-TRANSPEPTIDASE"/>
    <property type="match status" value="1"/>
</dbReference>
<dbReference type="InterPro" id="IPR038063">
    <property type="entry name" value="Transpep_catalytic_dom"/>
</dbReference>
<sequence>MLKSFGLILAMSFMVISIMILPVAAAEITNPSIVVNIPSRTLTIFADGKAIKVYNVGIGTKENKTPIGDFNVKAKEKNPIWIKPFQENVNSLKDNKEELVIIESGPDNPLGYRWIEFDGVYGIHGTNKPESIGGYVSNGCVRMVEADVEDLYEKVQIGTPVKITYQRLIICEGLDGNVSLKIYPDEYGCQTITMDGINKQLTRYGLNGFVDNDKLYEALAYSNGEPMVLGKSFSILVNGKKIDKRGVLQNGIYYLPVIPIAIEQKTNVEWNPDTQNLTSYYGNARGFVRDNILYINKDDVHTLYGLYANWDAGRNMMRIESCNEQF</sequence>
<dbReference type="KEGG" id="sgbi:P3F81_07475"/>
<dbReference type="InterPro" id="IPR050979">
    <property type="entry name" value="LD-transpeptidase"/>
</dbReference>
<evidence type="ECO:0000256" key="3">
    <source>
        <dbReference type="ARBA" id="ARBA00022960"/>
    </source>
</evidence>
<dbReference type="Proteomes" id="UP001243623">
    <property type="component" value="Chromosome"/>
</dbReference>
<keyword evidence="4 6" id="KW-0573">Peptidoglycan synthesis</keyword>
<evidence type="ECO:0000313" key="9">
    <source>
        <dbReference type="Proteomes" id="UP001243623"/>
    </source>
</evidence>
<keyword evidence="3 6" id="KW-0133">Cell shape</keyword>
<feature type="active site" description="Proton donor/acceptor" evidence="6">
    <location>
        <position position="124"/>
    </location>
</feature>
<organism evidence="8 9">
    <name type="scientific">Selenobaculum gibii</name>
    <dbReference type="NCBI Taxonomy" id="3054208"/>
    <lineage>
        <taxon>Bacteria</taxon>
        <taxon>Bacillati</taxon>
        <taxon>Bacillota</taxon>
        <taxon>Negativicutes</taxon>
        <taxon>Selenomonadales</taxon>
        <taxon>Selenomonadaceae</taxon>
        <taxon>Selenobaculum</taxon>
    </lineage>
</organism>
<reference evidence="8" key="1">
    <citation type="submission" date="2023-03" db="EMBL/GenBank/DDBJ databases">
        <title>Selenobaculum gbiensis gen. nov. sp. nov., a new bacterium isolated from the gut microbiota of IBD patient.</title>
        <authorList>
            <person name="Yeo S."/>
            <person name="Park H."/>
            <person name="Huh C.S."/>
        </authorList>
    </citation>
    <scope>NUCLEOTIDE SEQUENCE</scope>
    <source>
        <strain evidence="8">ICN-92133</strain>
    </source>
</reference>
<evidence type="ECO:0000259" key="7">
    <source>
        <dbReference type="PROSITE" id="PS52029"/>
    </source>
</evidence>
<evidence type="ECO:0000313" key="8">
    <source>
        <dbReference type="EMBL" id="WIW69758.1"/>
    </source>
</evidence>
<dbReference type="PANTHER" id="PTHR30582:SF4">
    <property type="entry name" value="L,D-TRANSPEPTIDASE YQJB-RELATED"/>
    <property type="match status" value="1"/>
</dbReference>
<dbReference type="RefSeq" id="WP_147669921.1">
    <property type="nucleotide sequence ID" value="NZ_CP120678.1"/>
</dbReference>
<dbReference type="GO" id="GO:0018104">
    <property type="term" value="P:peptidoglycan-protein cross-linking"/>
    <property type="evidence" value="ECO:0007669"/>
    <property type="project" value="TreeGrafter"/>
</dbReference>
<dbReference type="GO" id="GO:0016740">
    <property type="term" value="F:transferase activity"/>
    <property type="evidence" value="ECO:0007669"/>
    <property type="project" value="UniProtKB-KW"/>
</dbReference>
<dbReference type="GO" id="GO:0071972">
    <property type="term" value="F:peptidoglycan L,D-transpeptidase activity"/>
    <property type="evidence" value="ECO:0007669"/>
    <property type="project" value="TreeGrafter"/>
</dbReference>
<keyword evidence="2" id="KW-0808">Transferase</keyword>
<comment type="pathway">
    <text evidence="1 6">Cell wall biogenesis; peptidoglycan biosynthesis.</text>
</comment>
<evidence type="ECO:0000256" key="6">
    <source>
        <dbReference type="PROSITE-ProRule" id="PRU01373"/>
    </source>
</evidence>
<feature type="domain" description="L,D-TPase catalytic" evidence="7">
    <location>
        <begin position="31"/>
        <end position="164"/>
    </location>
</feature>
<proteinExistence type="predicted"/>
<protein>
    <submittedName>
        <fullName evidence="8">L,D-transpeptidase</fullName>
    </submittedName>
</protein>
<dbReference type="EMBL" id="CP120678">
    <property type="protein sequence ID" value="WIW69758.1"/>
    <property type="molecule type" value="Genomic_DNA"/>
</dbReference>
<dbReference type="GO" id="GO:0005576">
    <property type="term" value="C:extracellular region"/>
    <property type="evidence" value="ECO:0007669"/>
    <property type="project" value="TreeGrafter"/>
</dbReference>
<dbReference type="GO" id="GO:0008360">
    <property type="term" value="P:regulation of cell shape"/>
    <property type="evidence" value="ECO:0007669"/>
    <property type="project" value="UniProtKB-UniRule"/>
</dbReference>
<gene>
    <name evidence="8" type="ORF">P3F81_07475</name>
</gene>
<keyword evidence="5 6" id="KW-0961">Cell wall biogenesis/degradation</keyword>
<dbReference type="Pfam" id="PF03734">
    <property type="entry name" value="YkuD"/>
    <property type="match status" value="1"/>
</dbReference>
<name>A0A9Y2AGY9_9FIRM</name>
<dbReference type="SUPFAM" id="SSF141523">
    <property type="entry name" value="L,D-transpeptidase catalytic domain-like"/>
    <property type="match status" value="1"/>
</dbReference>
<evidence type="ECO:0000256" key="4">
    <source>
        <dbReference type="ARBA" id="ARBA00022984"/>
    </source>
</evidence>